<dbReference type="Proteomes" id="UP001164539">
    <property type="component" value="Chromosome 13"/>
</dbReference>
<protein>
    <submittedName>
        <fullName evidence="1">QWRF motif-containing protein 2-like</fullName>
    </submittedName>
</protein>
<reference evidence="1 2" key="1">
    <citation type="journal article" date="2023" name="Science">
        <title>Complex scaffold remodeling in plant triterpene biosynthesis.</title>
        <authorList>
            <person name="De La Pena R."/>
            <person name="Hodgson H."/>
            <person name="Liu J.C."/>
            <person name="Stephenson M.J."/>
            <person name="Martin A.C."/>
            <person name="Owen C."/>
            <person name="Harkess A."/>
            <person name="Leebens-Mack J."/>
            <person name="Jimenez L.E."/>
            <person name="Osbourn A."/>
            <person name="Sattely E.S."/>
        </authorList>
    </citation>
    <scope>NUCLEOTIDE SEQUENCE [LARGE SCALE GENOMIC DNA]</scope>
    <source>
        <strain evidence="2">cv. JPN11</strain>
        <tissue evidence="1">Leaf</tissue>
    </source>
</reference>
<keyword evidence="2" id="KW-1185">Reference proteome</keyword>
<sequence>MVEVQQAAAAISDSSGSATTFTQAVAPPPPPQRRPRVREVSSRFMSPVASSSSSSTTSSSTSSSCGDLHLLTAKSPHFKQQQQRSHRRQHDNSKETESLNSADENRLLETARSLESPFQFQRRHNQPRSLMKLFNDNNGSKLTGRYSNSSRADTPAVATSFSSRSRGLQRSTSNTATAATKLLQSLSSQTCNSSQDLIDDNDTQSGGEKPTPAISRSYSSSVKIGGVPLPPVPPPPQGKPGADAKKGRKAGSSHLEDVHSLKLLHNHYFQWRFANAKAEASLHAQRRETERSLYSLGVKIAELYDSVKKKRIELGILKRMKTLSTIVEAQMPHLDEWCAFEEEYSNSLSEAIQALLNTSIQLPIGGNVKADVREMGEALNSTVKLMEMIMLHLQSFMPKAEEVEMLISELAKVTGMERALIEECGDLLSKTQAFQVEECSLRGQLMQLHHRLLHLPCQLQQDTDNSSLNAVHMR</sequence>
<evidence type="ECO:0000313" key="1">
    <source>
        <dbReference type="EMBL" id="KAJ4704124.1"/>
    </source>
</evidence>
<organism evidence="1 2">
    <name type="scientific">Melia azedarach</name>
    <name type="common">Chinaberry tree</name>
    <dbReference type="NCBI Taxonomy" id="155640"/>
    <lineage>
        <taxon>Eukaryota</taxon>
        <taxon>Viridiplantae</taxon>
        <taxon>Streptophyta</taxon>
        <taxon>Embryophyta</taxon>
        <taxon>Tracheophyta</taxon>
        <taxon>Spermatophyta</taxon>
        <taxon>Magnoliopsida</taxon>
        <taxon>eudicotyledons</taxon>
        <taxon>Gunneridae</taxon>
        <taxon>Pentapetalae</taxon>
        <taxon>rosids</taxon>
        <taxon>malvids</taxon>
        <taxon>Sapindales</taxon>
        <taxon>Meliaceae</taxon>
        <taxon>Melia</taxon>
    </lineage>
</organism>
<accession>A0ACC1WYJ8</accession>
<dbReference type="EMBL" id="CM051406">
    <property type="protein sequence ID" value="KAJ4704124.1"/>
    <property type="molecule type" value="Genomic_DNA"/>
</dbReference>
<proteinExistence type="predicted"/>
<gene>
    <name evidence="1" type="ORF">OWV82_023927</name>
</gene>
<evidence type="ECO:0000313" key="2">
    <source>
        <dbReference type="Proteomes" id="UP001164539"/>
    </source>
</evidence>
<name>A0ACC1WYJ8_MELAZ</name>
<comment type="caution">
    <text evidence="1">The sequence shown here is derived from an EMBL/GenBank/DDBJ whole genome shotgun (WGS) entry which is preliminary data.</text>
</comment>